<evidence type="ECO:0000256" key="5">
    <source>
        <dbReference type="ARBA" id="ARBA00023049"/>
    </source>
</evidence>
<comment type="caution">
    <text evidence="9">The sequence shown here is derived from an EMBL/GenBank/DDBJ whole genome shotgun (WGS) entry which is preliminary data.</text>
</comment>
<dbReference type="SUPFAM" id="SSF55486">
    <property type="entry name" value="Metalloproteases ('zincins'), catalytic domain"/>
    <property type="match status" value="1"/>
</dbReference>
<dbReference type="RefSeq" id="WP_079422821.1">
    <property type="nucleotide sequence ID" value="NZ_MZGV01000011.1"/>
</dbReference>
<accession>A0A1V4ISQ4</accession>
<dbReference type="GO" id="GO:0006508">
    <property type="term" value="P:proteolysis"/>
    <property type="evidence" value="ECO:0007669"/>
    <property type="project" value="UniProtKB-KW"/>
</dbReference>
<dbReference type="InterPro" id="IPR001567">
    <property type="entry name" value="Pept_M3A_M3B_dom"/>
</dbReference>
<organism evidence="9 10">
    <name type="scientific">Clostridium oryzae</name>
    <dbReference type="NCBI Taxonomy" id="1450648"/>
    <lineage>
        <taxon>Bacteria</taxon>
        <taxon>Bacillati</taxon>
        <taxon>Bacillota</taxon>
        <taxon>Clostridia</taxon>
        <taxon>Eubacteriales</taxon>
        <taxon>Clostridiaceae</taxon>
        <taxon>Clostridium</taxon>
    </lineage>
</organism>
<evidence type="ECO:0000256" key="2">
    <source>
        <dbReference type="ARBA" id="ARBA00022723"/>
    </source>
</evidence>
<keyword evidence="1 6" id="KW-0645">Protease</keyword>
<gene>
    <name evidence="9" type="primary">pepF1_1</name>
    <name evidence="9" type="ORF">CLORY_14080</name>
</gene>
<dbReference type="EC" id="3.4.24.-" evidence="9"/>
<keyword evidence="4 6" id="KW-0862">Zinc</keyword>
<keyword evidence="5 6" id="KW-0482">Metalloprotease</keyword>
<evidence type="ECO:0000259" key="8">
    <source>
        <dbReference type="Pfam" id="PF08439"/>
    </source>
</evidence>
<dbReference type="Proteomes" id="UP000190080">
    <property type="component" value="Unassembled WGS sequence"/>
</dbReference>
<dbReference type="CDD" id="cd09607">
    <property type="entry name" value="M3B_PepF"/>
    <property type="match status" value="1"/>
</dbReference>
<keyword evidence="3 6" id="KW-0378">Hydrolase</keyword>
<dbReference type="EMBL" id="MZGV01000011">
    <property type="protein sequence ID" value="OPJ63042.1"/>
    <property type="molecule type" value="Genomic_DNA"/>
</dbReference>
<dbReference type="NCBIfam" id="TIGR02290">
    <property type="entry name" value="M3_fam_3"/>
    <property type="match status" value="1"/>
</dbReference>
<feature type="domain" description="Peptidase M3A/M3B catalytic" evidence="7">
    <location>
        <begin position="195"/>
        <end position="575"/>
    </location>
</feature>
<proteinExistence type="inferred from homology"/>
<comment type="cofactor">
    <cofactor evidence="6">
        <name>Zn(2+)</name>
        <dbReference type="ChEBI" id="CHEBI:29105"/>
    </cofactor>
    <text evidence="6">Binds 1 zinc ion.</text>
</comment>
<dbReference type="OrthoDB" id="9769691at2"/>
<reference evidence="9 10" key="1">
    <citation type="submission" date="2017-03" db="EMBL/GenBank/DDBJ databases">
        <title>Genome sequence of Clostridium oryzae DSM 28571.</title>
        <authorList>
            <person name="Poehlein A."/>
            <person name="Daniel R."/>
        </authorList>
    </citation>
    <scope>NUCLEOTIDE SEQUENCE [LARGE SCALE GENOMIC DNA]</scope>
    <source>
        <strain evidence="9 10">DSM 28571</strain>
    </source>
</reference>
<name>A0A1V4ISQ4_9CLOT</name>
<keyword evidence="2 6" id="KW-0479">Metal-binding</keyword>
<dbReference type="InterPro" id="IPR034006">
    <property type="entry name" value="M3B_PepF_2"/>
</dbReference>
<sequence length="590" mass="67837">MEIKWSLKELYPSFDSKEFKEDLKSYENYIDEYKKWVDSISENKKDINKKLEQLIDIETKGEILYTKLKYYSELTLSVDTKNSSAAKNLEVIQNITAGKAEQDAKLWRWIGEIDNLQEVANSSDKLKEFSFHINELAHRSKYLLSDREEGIIAKMKSTGSTAWSKLKDLETSNLMVDIELDGKMQQLPLTVVRNMAYDERADVRKTAYEAEMKSYSKIEDTVAACLNGIKGEVITTSKLKGYESPLEKTLIDSRMDKKTLEVMIEAIKESLPEFRKYFKKKAELLGYKNGLPFYDLFAPIGSSDKKFDYEQGQKFVENNFRTFSDRLADFAHKAIANNWIDVYPREGKVGGAFCENINAIGESRFMLNYGNQFTDVVTMAHELGHGYHGECLKNENILNSDYPMPIAETASTFCETIIKKAALKDASKEEAILIFETEISDCAQVIVDIYSRFLFETEVFEKRRDSSLSASELNDIMLKAQLQSYGDGLDPNYLHKSMWVCKPHYYYADTNFYNFPYAFGQLFSKGLYAEYVKSGDAFVEKYDELLAATGKNNLSDVAKLVNIDLNDINFWRKSLQSIYEDIDKFISLTK</sequence>
<dbReference type="AlphaFoldDB" id="A0A1V4ISQ4"/>
<evidence type="ECO:0000313" key="10">
    <source>
        <dbReference type="Proteomes" id="UP000190080"/>
    </source>
</evidence>
<protein>
    <submittedName>
        <fullName evidence="9">Oligoendopeptidase F, plasmid</fullName>
        <ecNumber evidence="9">3.4.24.-</ecNumber>
    </submittedName>
</protein>
<feature type="domain" description="Oligopeptidase F N-terminal" evidence="8">
    <location>
        <begin position="114"/>
        <end position="174"/>
    </location>
</feature>
<keyword evidence="10" id="KW-1185">Reference proteome</keyword>
<dbReference type="Pfam" id="PF01432">
    <property type="entry name" value="Peptidase_M3"/>
    <property type="match status" value="1"/>
</dbReference>
<evidence type="ECO:0000256" key="3">
    <source>
        <dbReference type="ARBA" id="ARBA00022801"/>
    </source>
</evidence>
<dbReference type="InterPro" id="IPR013647">
    <property type="entry name" value="OligopepF_N_dom"/>
</dbReference>
<dbReference type="STRING" id="1450648.CLORY_14080"/>
<dbReference type="InterPro" id="IPR042088">
    <property type="entry name" value="OligoPept_F_C"/>
</dbReference>
<dbReference type="InterPro" id="IPR011977">
    <property type="entry name" value="Pept_M3B_clade3"/>
</dbReference>
<dbReference type="GO" id="GO:0004222">
    <property type="term" value="F:metalloendopeptidase activity"/>
    <property type="evidence" value="ECO:0007669"/>
    <property type="project" value="InterPro"/>
</dbReference>
<evidence type="ECO:0000256" key="1">
    <source>
        <dbReference type="ARBA" id="ARBA00022670"/>
    </source>
</evidence>
<evidence type="ECO:0000259" key="7">
    <source>
        <dbReference type="Pfam" id="PF01432"/>
    </source>
</evidence>
<comment type="similarity">
    <text evidence="6">Belongs to the peptidase M3 family.</text>
</comment>
<evidence type="ECO:0000256" key="4">
    <source>
        <dbReference type="ARBA" id="ARBA00022833"/>
    </source>
</evidence>
<dbReference type="Gene3D" id="1.10.1370.20">
    <property type="entry name" value="Oligoendopeptidase f, C-terminal domain"/>
    <property type="match status" value="1"/>
</dbReference>
<evidence type="ECO:0000256" key="6">
    <source>
        <dbReference type="RuleBase" id="RU003435"/>
    </source>
</evidence>
<dbReference type="GO" id="GO:0046872">
    <property type="term" value="F:metal ion binding"/>
    <property type="evidence" value="ECO:0007669"/>
    <property type="project" value="UniProtKB-UniRule"/>
</dbReference>
<dbReference type="Gene3D" id="1.20.140.70">
    <property type="entry name" value="Oligopeptidase f, N-terminal domain"/>
    <property type="match status" value="1"/>
</dbReference>
<evidence type="ECO:0000313" key="9">
    <source>
        <dbReference type="EMBL" id="OPJ63042.1"/>
    </source>
</evidence>
<dbReference type="Pfam" id="PF08439">
    <property type="entry name" value="Peptidase_M3_N"/>
    <property type="match status" value="1"/>
</dbReference>